<comment type="caution">
    <text evidence="2">The sequence shown here is derived from an EMBL/GenBank/DDBJ whole genome shotgun (WGS) entry which is preliminary data.</text>
</comment>
<protein>
    <submittedName>
        <fullName evidence="2">NosL family protein</fullName>
    </submittedName>
</protein>
<organism evidence="2 3">
    <name type="scientific">Oryzomonas sagensis</name>
    <dbReference type="NCBI Taxonomy" id="2603857"/>
    <lineage>
        <taxon>Bacteria</taxon>
        <taxon>Pseudomonadati</taxon>
        <taxon>Thermodesulfobacteriota</taxon>
        <taxon>Desulfuromonadia</taxon>
        <taxon>Geobacterales</taxon>
        <taxon>Geobacteraceae</taxon>
        <taxon>Oryzomonas</taxon>
    </lineage>
</organism>
<gene>
    <name evidence="2" type="ORF">F6V30_09770</name>
</gene>
<dbReference type="PANTHER" id="PTHR41247">
    <property type="entry name" value="HTH-TYPE TRANSCRIPTIONAL REPRESSOR YCNK"/>
    <property type="match status" value="1"/>
</dbReference>
<accession>A0ABQ6TPZ9</accession>
<evidence type="ECO:0000313" key="3">
    <source>
        <dbReference type="Proteomes" id="UP000798046"/>
    </source>
</evidence>
<dbReference type="Gene3D" id="3.30.70.2050">
    <property type="match status" value="1"/>
</dbReference>
<sequence>MKHYIVFLMLILLSTFVLAGVPDTVEGPKACKRCGMDRTAFARSRMLVMYADGTTVGVCSLHCAVEEMQRNRGKQVRSLMVADYTTKKLVDVTTAIWVVGGKKQGVMTALPTWAFARMEGARSFIGENGGTTSSFDGVLNSALREVQAQAAEERAVVREIEHELNR</sequence>
<keyword evidence="1" id="KW-0732">Signal</keyword>
<dbReference type="SUPFAM" id="SSF160387">
    <property type="entry name" value="NosL/MerB-like"/>
    <property type="match status" value="1"/>
</dbReference>
<dbReference type="EMBL" id="VZRA01000002">
    <property type="protein sequence ID" value="KAB0670427.1"/>
    <property type="molecule type" value="Genomic_DNA"/>
</dbReference>
<dbReference type="Proteomes" id="UP000798046">
    <property type="component" value="Unassembled WGS sequence"/>
</dbReference>
<dbReference type="RefSeq" id="WP_151156788.1">
    <property type="nucleotide sequence ID" value="NZ_VZRA01000002.1"/>
</dbReference>
<keyword evidence="3" id="KW-1185">Reference proteome</keyword>
<dbReference type="Pfam" id="PF05573">
    <property type="entry name" value="NosL"/>
    <property type="match status" value="1"/>
</dbReference>
<evidence type="ECO:0000256" key="1">
    <source>
        <dbReference type="SAM" id="SignalP"/>
    </source>
</evidence>
<name>A0ABQ6TPZ9_9BACT</name>
<proteinExistence type="predicted"/>
<evidence type="ECO:0000313" key="2">
    <source>
        <dbReference type="EMBL" id="KAB0670427.1"/>
    </source>
</evidence>
<feature type="chain" id="PRO_5045906149" evidence="1">
    <location>
        <begin position="20"/>
        <end position="166"/>
    </location>
</feature>
<feature type="signal peptide" evidence="1">
    <location>
        <begin position="1"/>
        <end position="19"/>
    </location>
</feature>
<dbReference type="PANTHER" id="PTHR41247:SF1">
    <property type="entry name" value="HTH-TYPE TRANSCRIPTIONAL REPRESSOR YCNK"/>
    <property type="match status" value="1"/>
</dbReference>
<dbReference type="InterPro" id="IPR008719">
    <property type="entry name" value="N2O_reductase_NosL"/>
</dbReference>
<reference evidence="2 3" key="1">
    <citation type="journal article" date="2020" name="Microorganisms">
        <title>Description of Three Novel Members in the Family Geobacteraceae, Oryzomonas japonicum gen. nov., sp. nov., Oryzomonas sagensis sp. nov., and Oryzomonas ruber sp. nov.</title>
        <authorList>
            <person name="Xu Z."/>
            <person name="Masuda Y."/>
            <person name="Hayakawa C."/>
            <person name="Ushijima N."/>
            <person name="Kawano K."/>
            <person name="Shiratori Y."/>
            <person name="Senoo K."/>
            <person name="Itoh H."/>
        </authorList>
    </citation>
    <scope>NUCLEOTIDE SEQUENCE [LARGE SCALE GENOMIC DNA]</scope>
    <source>
        <strain evidence="2 3">Red100</strain>
    </source>
</reference>